<dbReference type="PANTHER" id="PTHR36852:SF1">
    <property type="entry name" value="PROTEIN GVPL 2"/>
    <property type="match status" value="1"/>
</dbReference>
<keyword evidence="1" id="KW-0304">Gas vesicle</keyword>
<dbReference type="Pfam" id="PF06386">
    <property type="entry name" value="GvpL_GvpF"/>
    <property type="match status" value="1"/>
</dbReference>
<gene>
    <name evidence="4" type="ORF">C1J01_16600</name>
</gene>
<dbReference type="PANTHER" id="PTHR36852">
    <property type="entry name" value="PROTEIN GVPL 2"/>
    <property type="match status" value="1"/>
</dbReference>
<dbReference type="OrthoDB" id="3867411at2"/>
<proteinExistence type="inferred from homology"/>
<comment type="similarity">
    <text evidence="3">Belongs to the gas vesicle GvpF/GvpL family.</text>
</comment>
<dbReference type="Proteomes" id="UP000249304">
    <property type="component" value="Unassembled WGS sequence"/>
</dbReference>
<name>A0A2W2FS86_9ACTN</name>
<comment type="subcellular location">
    <subcellularLocation>
        <location evidence="2">Gas vesicle</location>
    </subcellularLocation>
</comment>
<accession>A0A2W2FS86</accession>
<dbReference type="AlphaFoldDB" id="A0A2W2FS86"/>
<evidence type="ECO:0000256" key="2">
    <source>
        <dbReference type="ARBA" id="ARBA00035108"/>
    </source>
</evidence>
<evidence type="ECO:0000256" key="1">
    <source>
        <dbReference type="ARBA" id="ARBA00022987"/>
    </source>
</evidence>
<dbReference type="GO" id="GO:0031412">
    <property type="term" value="P:gas vesicle organization"/>
    <property type="evidence" value="ECO:0007669"/>
    <property type="project" value="InterPro"/>
</dbReference>
<comment type="caution">
    <text evidence="4">The sequence shown here is derived from an EMBL/GenBank/DDBJ whole genome shotgun (WGS) entry which is preliminary data.</text>
</comment>
<dbReference type="GO" id="GO:0031411">
    <property type="term" value="C:gas vesicle"/>
    <property type="evidence" value="ECO:0007669"/>
    <property type="project" value="UniProtKB-SubCell"/>
</dbReference>
<sequence>MGRSKVSEASVPKQPTRKVQNLASYVYGVVPADLKSPPETEGLGDPAGKVRLVRHGEIAALVSDINADEPLGRPGDFLAHERLLDATAAKVPVLPFRFGGVVANADAVVAELLEPHHDEFIAALRELEGKAEFIIRGRYVERAVLAEILAENAEAESLRQAIRGRPEELTRDERIRLGEIISAGIEAKRDFDTQQLLDRLSGHYEMAVVREPTHEHDAVHVAMLARTSEQGRLEDTLTMFGERWEGRVDLRLLGPLAPYDFVVTDQQEV</sequence>
<evidence type="ECO:0000313" key="5">
    <source>
        <dbReference type="Proteomes" id="UP000249304"/>
    </source>
</evidence>
<keyword evidence="5" id="KW-1185">Reference proteome</keyword>
<dbReference type="InterPro" id="IPR009430">
    <property type="entry name" value="GvpL/GvpF"/>
</dbReference>
<reference evidence="4 5" key="1">
    <citation type="submission" date="2018-01" db="EMBL/GenBank/DDBJ databases">
        <title>Draft genome sequence of Nonomuraea sp. KC333.</title>
        <authorList>
            <person name="Sahin N."/>
            <person name="Saygin H."/>
            <person name="Ay H."/>
        </authorList>
    </citation>
    <scope>NUCLEOTIDE SEQUENCE [LARGE SCALE GENOMIC DNA]</scope>
    <source>
        <strain evidence="4 5">KC333</strain>
    </source>
</reference>
<evidence type="ECO:0000256" key="3">
    <source>
        <dbReference type="ARBA" id="ARBA00035643"/>
    </source>
</evidence>
<organism evidence="4 5">
    <name type="scientific">Nonomuraea aridisoli</name>
    <dbReference type="NCBI Taxonomy" id="2070368"/>
    <lineage>
        <taxon>Bacteria</taxon>
        <taxon>Bacillati</taxon>
        <taxon>Actinomycetota</taxon>
        <taxon>Actinomycetes</taxon>
        <taxon>Streptosporangiales</taxon>
        <taxon>Streptosporangiaceae</taxon>
        <taxon>Nonomuraea</taxon>
    </lineage>
</organism>
<protein>
    <submittedName>
        <fullName evidence="4">Gas vesicle protein GvpFL</fullName>
    </submittedName>
</protein>
<evidence type="ECO:0000313" key="4">
    <source>
        <dbReference type="EMBL" id="PZG17884.1"/>
    </source>
</evidence>
<dbReference type="EMBL" id="POUD01000060">
    <property type="protein sequence ID" value="PZG17884.1"/>
    <property type="molecule type" value="Genomic_DNA"/>
</dbReference>